<reference evidence="5" key="1">
    <citation type="submission" date="2014-03" db="EMBL/GenBank/DDBJ databases">
        <authorList>
            <person name="Casaregola S."/>
        </authorList>
    </citation>
    <scope>NUCLEOTIDE SEQUENCE [LARGE SCALE GENOMIC DNA]</scope>
    <source>
        <strain evidence="5">CLIB 918</strain>
    </source>
</reference>
<name>A0A0J9XH28_GEOCN</name>
<feature type="compositionally biased region" description="Basic residues" evidence="4">
    <location>
        <begin position="618"/>
        <end position="632"/>
    </location>
</feature>
<dbReference type="STRING" id="1173061.A0A0J9XH28"/>
<accession>A0A0J9XH28</accession>
<keyword evidence="2" id="KW-0809">Transit peptide</keyword>
<dbReference type="OrthoDB" id="1696305at2759"/>
<evidence type="ECO:0000256" key="2">
    <source>
        <dbReference type="ARBA" id="ARBA00022946"/>
    </source>
</evidence>
<dbReference type="Gene3D" id="3.40.50.300">
    <property type="entry name" value="P-loop containing nucleotide triphosphate hydrolases"/>
    <property type="match status" value="1"/>
</dbReference>
<evidence type="ECO:0000313" key="5">
    <source>
        <dbReference type="EMBL" id="CDO56223.1"/>
    </source>
</evidence>
<evidence type="ECO:0000256" key="3">
    <source>
        <dbReference type="ARBA" id="ARBA00031834"/>
    </source>
</evidence>
<dbReference type="PANTHER" id="PTHR46434:SF1">
    <property type="entry name" value="GENETIC INTERACTOR OF PROHIBITINS 3, MITOCHONDRIAL"/>
    <property type="match status" value="1"/>
</dbReference>
<dbReference type="InterPro" id="IPR027417">
    <property type="entry name" value="P-loop_NTPase"/>
</dbReference>
<sequence>MIRQSLSSTIRRSFFRRVASQKHLTPLCVNNSTTLLVPTSTFSSELSRSFSSSPSVKANNRKSSHLDYHEILAKDLYPICQSCGTLFQHEDENARGYFKEITPKVFGHNSIKTKSSEKYNELIEKMDENSLKVLLNERKTVGGFEEEEPAVKSPEEHALEEEEPEIDLDNIKIEDVKHDELDSQMKTDSKEENTEDSKVEESVETNDNKQETTDQLRLTLENSDRIAAINRGDLKRASINRGLCTTCREVKGGKYLPLLGDRLSDEEILKKIPRNATIVHVISGADFPASVNPNINKIANGRDVIYAITKADMIVTDKGKVKERVMPYIKDEMNRLFGVDPEKVFLLSAMRTWYVNELYNALPKLFYLVGYSNVGKTKLAHAIAQKDNCKANVPIEIQQRFYGSNDIPGMTHDEIAYPLQKMRMVDLPPVGKENDAIWNVLKDENVLDIAKGKSFARRSICISVKRQVLSKPGWTLSLGGLVFLETPKDSTATFIVWAPMQRYETVVQRFNTYEKAVDRAATQVGQHKDWFVTKPYDKEDAPPELVPEKVMELSVKAGGIDLSVFGLGHIQIRANGSIPKEGHTLNVYALPGIKVVTKTPLLSYLQDYKDQNQQPPKSNKKFKKYGSNSRKN</sequence>
<feature type="region of interest" description="Disordered" evidence="4">
    <location>
        <begin position="142"/>
        <end position="213"/>
    </location>
</feature>
<comment type="caution">
    <text evidence="5">The sequence shown here is derived from an EMBL/GenBank/DDBJ whole genome shotgun (WGS) entry which is preliminary data.</text>
</comment>
<protein>
    <recommendedName>
        <fullName evidence="1">Genetic interactor of prohibitins 3, mitochondrial</fullName>
    </recommendedName>
    <alternativeName>
        <fullName evidence="3">Found in mitochondrial proteome protein 38</fullName>
    </alternativeName>
</protein>
<dbReference type="InterPro" id="IPR050896">
    <property type="entry name" value="Mito_lipid_metab_GTPase"/>
</dbReference>
<feature type="region of interest" description="Disordered" evidence="4">
    <location>
        <begin position="609"/>
        <end position="632"/>
    </location>
</feature>
<feature type="compositionally biased region" description="Basic and acidic residues" evidence="4">
    <location>
        <begin position="169"/>
        <end position="213"/>
    </location>
</feature>
<dbReference type="EMBL" id="CCBN010000014">
    <property type="protein sequence ID" value="CDO56223.1"/>
    <property type="molecule type" value="Genomic_DNA"/>
</dbReference>
<dbReference type="PANTHER" id="PTHR46434">
    <property type="entry name" value="GENETIC INTERACTOR OF PROHIBITINS 3, MITOCHONDRIAL"/>
    <property type="match status" value="1"/>
</dbReference>
<proteinExistence type="predicted"/>
<organism evidence="5 6">
    <name type="scientific">Geotrichum candidum</name>
    <name type="common">Oospora lactis</name>
    <name type="synonym">Dipodascus geotrichum</name>
    <dbReference type="NCBI Taxonomy" id="1173061"/>
    <lineage>
        <taxon>Eukaryota</taxon>
        <taxon>Fungi</taxon>
        <taxon>Dikarya</taxon>
        <taxon>Ascomycota</taxon>
        <taxon>Saccharomycotina</taxon>
        <taxon>Dipodascomycetes</taxon>
        <taxon>Dipodascales</taxon>
        <taxon>Dipodascaceae</taxon>
        <taxon>Geotrichum</taxon>
    </lineage>
</organism>
<dbReference type="SUPFAM" id="SSF52540">
    <property type="entry name" value="P-loop containing nucleoside triphosphate hydrolases"/>
    <property type="match status" value="1"/>
</dbReference>
<evidence type="ECO:0000256" key="1">
    <source>
        <dbReference type="ARBA" id="ARBA00018901"/>
    </source>
</evidence>
<dbReference type="AlphaFoldDB" id="A0A0J9XH28"/>
<evidence type="ECO:0000313" key="6">
    <source>
        <dbReference type="Proteomes" id="UP000242525"/>
    </source>
</evidence>
<dbReference type="GO" id="GO:0005739">
    <property type="term" value="C:mitochondrion"/>
    <property type="evidence" value="ECO:0007669"/>
    <property type="project" value="TreeGrafter"/>
</dbReference>
<dbReference type="Proteomes" id="UP000242525">
    <property type="component" value="Unassembled WGS sequence"/>
</dbReference>
<feature type="compositionally biased region" description="Acidic residues" evidence="4">
    <location>
        <begin position="158"/>
        <end position="168"/>
    </location>
</feature>
<gene>
    <name evidence="5" type="ORF">BN980_GECA14s01308g</name>
</gene>
<evidence type="ECO:0000256" key="4">
    <source>
        <dbReference type="SAM" id="MobiDB-lite"/>
    </source>
</evidence>
<keyword evidence="6" id="KW-1185">Reference proteome</keyword>